<dbReference type="AlphaFoldDB" id="A0AAW2QKX0"/>
<dbReference type="PANTHER" id="PTHR38146:SF9">
    <property type="entry name" value="UNKNOW PROTEIN"/>
    <property type="match status" value="1"/>
</dbReference>
<organism evidence="2">
    <name type="scientific">Sesamum calycinum</name>
    <dbReference type="NCBI Taxonomy" id="2727403"/>
    <lineage>
        <taxon>Eukaryota</taxon>
        <taxon>Viridiplantae</taxon>
        <taxon>Streptophyta</taxon>
        <taxon>Embryophyta</taxon>
        <taxon>Tracheophyta</taxon>
        <taxon>Spermatophyta</taxon>
        <taxon>Magnoliopsida</taxon>
        <taxon>eudicotyledons</taxon>
        <taxon>Gunneridae</taxon>
        <taxon>Pentapetalae</taxon>
        <taxon>asterids</taxon>
        <taxon>lamiids</taxon>
        <taxon>Lamiales</taxon>
        <taxon>Pedaliaceae</taxon>
        <taxon>Sesamum</taxon>
    </lineage>
</organism>
<evidence type="ECO:0000313" key="2">
    <source>
        <dbReference type="EMBL" id="KAL0368140.1"/>
    </source>
</evidence>
<sequence>MHLPLHQKFPLPLPYSSLVVSTACPGLSLGFDSRLKKPPTNALRPIISDNACILCLIATAGTELAVLIPQKPLLLLLREKKFTTRGPSTSTRHYFVRLRPLRKIPTVASRRSLGRVSVPMWLIILSDQLLIIALAPREKWYQSLGATMGPRRVAVPQANSTARMPGQDAESPRHAASPSERAANPEDENSQLTDLVMNLEEKVSSLETEITVLNSELEECRQIGLLQHAVSNPAVAHDAGARLRILEPKAYGGARPDSKLFKNSGVEPLDPLI</sequence>
<gene>
    <name evidence="2" type="ORF">Scaly_1032900</name>
</gene>
<dbReference type="PANTHER" id="PTHR38146">
    <property type="entry name" value="30S RIBOSOMAL PROTEIN S12, CHLOROPLASTIC"/>
    <property type="match status" value="1"/>
</dbReference>
<dbReference type="EMBL" id="JACGWM010000006">
    <property type="protein sequence ID" value="KAL0368140.1"/>
    <property type="molecule type" value="Genomic_DNA"/>
</dbReference>
<name>A0AAW2QKX0_9LAMI</name>
<feature type="region of interest" description="Disordered" evidence="1">
    <location>
        <begin position="156"/>
        <end position="190"/>
    </location>
</feature>
<accession>A0AAW2QKX0</accession>
<proteinExistence type="predicted"/>
<reference evidence="2" key="2">
    <citation type="journal article" date="2024" name="Plant">
        <title>Genomic evolution and insights into agronomic trait innovations of Sesamum species.</title>
        <authorList>
            <person name="Miao H."/>
            <person name="Wang L."/>
            <person name="Qu L."/>
            <person name="Liu H."/>
            <person name="Sun Y."/>
            <person name="Le M."/>
            <person name="Wang Q."/>
            <person name="Wei S."/>
            <person name="Zheng Y."/>
            <person name="Lin W."/>
            <person name="Duan Y."/>
            <person name="Cao H."/>
            <person name="Xiong S."/>
            <person name="Wang X."/>
            <person name="Wei L."/>
            <person name="Li C."/>
            <person name="Ma Q."/>
            <person name="Ju M."/>
            <person name="Zhao R."/>
            <person name="Li G."/>
            <person name="Mu C."/>
            <person name="Tian Q."/>
            <person name="Mei H."/>
            <person name="Zhang T."/>
            <person name="Gao T."/>
            <person name="Zhang H."/>
        </authorList>
    </citation>
    <scope>NUCLEOTIDE SEQUENCE</scope>
    <source>
        <strain evidence="2">KEN8</strain>
    </source>
</reference>
<evidence type="ECO:0000256" key="1">
    <source>
        <dbReference type="SAM" id="MobiDB-lite"/>
    </source>
</evidence>
<comment type="caution">
    <text evidence="2">The sequence shown here is derived from an EMBL/GenBank/DDBJ whole genome shotgun (WGS) entry which is preliminary data.</text>
</comment>
<reference evidence="2" key="1">
    <citation type="submission" date="2020-06" db="EMBL/GenBank/DDBJ databases">
        <authorList>
            <person name="Li T."/>
            <person name="Hu X."/>
            <person name="Zhang T."/>
            <person name="Song X."/>
            <person name="Zhang H."/>
            <person name="Dai N."/>
            <person name="Sheng W."/>
            <person name="Hou X."/>
            <person name="Wei L."/>
        </authorList>
    </citation>
    <scope>NUCLEOTIDE SEQUENCE</scope>
    <source>
        <strain evidence="2">KEN8</strain>
        <tissue evidence="2">Leaf</tissue>
    </source>
</reference>
<protein>
    <submittedName>
        <fullName evidence="2">Uncharacterized protein</fullName>
    </submittedName>
</protein>